<sequence length="59" mass="6607">MESSTITSAVAAKFLGCSPQQLRLMARERPEQLGFNVSCPTRTRVKISRESFIQFLCGQ</sequence>
<dbReference type="EMBL" id="BK016197">
    <property type="protein sequence ID" value="DAG01735.1"/>
    <property type="molecule type" value="Genomic_DNA"/>
</dbReference>
<organism evidence="1">
    <name type="scientific">Siphoviridae sp. ctSMg55</name>
    <dbReference type="NCBI Taxonomy" id="2825509"/>
    <lineage>
        <taxon>Viruses</taxon>
        <taxon>Duplodnaviria</taxon>
        <taxon>Heunggongvirae</taxon>
        <taxon>Uroviricota</taxon>
        <taxon>Caudoviricetes</taxon>
    </lineage>
</organism>
<protein>
    <submittedName>
        <fullName evidence="1">Excisionase</fullName>
    </submittedName>
</protein>
<accession>A0A8S5V544</accession>
<reference evidence="1" key="1">
    <citation type="journal article" date="2021" name="Proc. Natl. Acad. Sci. U.S.A.">
        <title>A Catalog of Tens of Thousands of Viruses from Human Metagenomes Reveals Hidden Associations with Chronic Diseases.</title>
        <authorList>
            <person name="Tisza M.J."/>
            <person name="Buck C.B."/>
        </authorList>
    </citation>
    <scope>NUCLEOTIDE SEQUENCE</scope>
    <source>
        <strain evidence="1">CtSMg55</strain>
    </source>
</reference>
<proteinExistence type="predicted"/>
<name>A0A8S5V544_9CAUD</name>
<evidence type="ECO:0000313" key="1">
    <source>
        <dbReference type="EMBL" id="DAG01735.1"/>
    </source>
</evidence>